<dbReference type="EMBL" id="CYPU01000024">
    <property type="protein sequence ID" value="CUH47438.1"/>
    <property type="molecule type" value="Genomic_DNA"/>
</dbReference>
<reference evidence="2 3" key="1">
    <citation type="submission" date="2015-09" db="EMBL/GenBank/DDBJ databases">
        <authorList>
            <consortium name="Swine Surveillance"/>
        </authorList>
    </citation>
    <scope>NUCLEOTIDE SEQUENCE [LARGE SCALE GENOMIC DNA]</scope>
    <source>
        <strain evidence="2 3">CECT 4292</strain>
    </source>
</reference>
<evidence type="ECO:0000256" key="1">
    <source>
        <dbReference type="SAM" id="MobiDB-lite"/>
    </source>
</evidence>
<accession>A0A0P1ECP6</accession>
<gene>
    <name evidence="2" type="ORF">RUA4292_01608</name>
</gene>
<dbReference type="SUPFAM" id="SSF54060">
    <property type="entry name" value="His-Me finger endonucleases"/>
    <property type="match status" value="1"/>
</dbReference>
<sequence>MNVLTDQLATLDVHPDDRDILDRILERFERVTADGCIVLSGNHGDNSRPQIGSGRSKMRVARFIVACRDDLNMRDEWDTRRTCNNRACVNLDHLRHGTRQQNALDRFEQGTAPVGDHAPNVKLTAEQVWQVLDMVNAGSMSLTDIAQRFECSLTTISNIKRGHTWRHIRDAWQENVHRSPRGGSAGVEVGSTGGQSDGR</sequence>
<proteinExistence type="predicted"/>
<dbReference type="OrthoDB" id="7728307at2"/>
<evidence type="ECO:0000313" key="2">
    <source>
        <dbReference type="EMBL" id="CUH47438.1"/>
    </source>
</evidence>
<organism evidence="2 3">
    <name type="scientific">Ruegeria atlantica</name>
    <dbReference type="NCBI Taxonomy" id="81569"/>
    <lineage>
        <taxon>Bacteria</taxon>
        <taxon>Pseudomonadati</taxon>
        <taxon>Pseudomonadota</taxon>
        <taxon>Alphaproteobacteria</taxon>
        <taxon>Rhodobacterales</taxon>
        <taxon>Roseobacteraceae</taxon>
        <taxon>Ruegeria</taxon>
    </lineage>
</organism>
<evidence type="ECO:0008006" key="4">
    <source>
        <dbReference type="Google" id="ProtNLM"/>
    </source>
</evidence>
<name>A0A0P1ECP6_9RHOB</name>
<dbReference type="InterPro" id="IPR044925">
    <property type="entry name" value="His-Me_finger_sf"/>
</dbReference>
<protein>
    <recommendedName>
        <fullName evidence="4">HNH nuclease domain-containing protein</fullName>
    </recommendedName>
</protein>
<dbReference type="GeneID" id="55496015"/>
<dbReference type="RefSeq" id="WP_058277134.1">
    <property type="nucleotide sequence ID" value="NZ_CYPU01000024.1"/>
</dbReference>
<evidence type="ECO:0000313" key="3">
    <source>
        <dbReference type="Proteomes" id="UP000050783"/>
    </source>
</evidence>
<dbReference type="AlphaFoldDB" id="A0A0P1ECP6"/>
<dbReference type="Proteomes" id="UP000050783">
    <property type="component" value="Unassembled WGS sequence"/>
</dbReference>
<feature type="region of interest" description="Disordered" evidence="1">
    <location>
        <begin position="175"/>
        <end position="199"/>
    </location>
</feature>